<feature type="region of interest" description="Disordered" evidence="1">
    <location>
        <begin position="1"/>
        <end position="25"/>
    </location>
</feature>
<organism evidence="2 3">
    <name type="scientific">Lophiostoma macrostomum CBS 122681</name>
    <dbReference type="NCBI Taxonomy" id="1314788"/>
    <lineage>
        <taxon>Eukaryota</taxon>
        <taxon>Fungi</taxon>
        <taxon>Dikarya</taxon>
        <taxon>Ascomycota</taxon>
        <taxon>Pezizomycotina</taxon>
        <taxon>Dothideomycetes</taxon>
        <taxon>Pleosporomycetidae</taxon>
        <taxon>Pleosporales</taxon>
        <taxon>Lophiostomataceae</taxon>
        <taxon>Lophiostoma</taxon>
    </lineage>
</organism>
<protein>
    <submittedName>
        <fullName evidence="2">Uncharacterized protein</fullName>
    </submittedName>
</protein>
<keyword evidence="3" id="KW-1185">Reference proteome</keyword>
<name>A0A6A6STK9_9PLEO</name>
<evidence type="ECO:0000313" key="3">
    <source>
        <dbReference type="Proteomes" id="UP000799324"/>
    </source>
</evidence>
<accession>A0A6A6STK9</accession>
<dbReference type="Proteomes" id="UP000799324">
    <property type="component" value="Unassembled WGS sequence"/>
</dbReference>
<feature type="compositionally biased region" description="Basic and acidic residues" evidence="1">
    <location>
        <begin position="1"/>
        <end position="12"/>
    </location>
</feature>
<dbReference type="EMBL" id="MU004488">
    <property type="protein sequence ID" value="KAF2649524.1"/>
    <property type="molecule type" value="Genomic_DNA"/>
</dbReference>
<evidence type="ECO:0000313" key="2">
    <source>
        <dbReference type="EMBL" id="KAF2649524.1"/>
    </source>
</evidence>
<proteinExistence type="predicted"/>
<sequence length="67" mass="7958">MEIAVSEEKRENFPFTQSVPEGGRDRDFPWHSVKVLGGRELYEPKERRGSHRWFAIDPNVRYAQLRV</sequence>
<gene>
    <name evidence="2" type="ORF">K491DRAFT_198117</name>
</gene>
<reference evidence="2" key="1">
    <citation type="journal article" date="2020" name="Stud. Mycol.">
        <title>101 Dothideomycetes genomes: a test case for predicting lifestyles and emergence of pathogens.</title>
        <authorList>
            <person name="Haridas S."/>
            <person name="Albert R."/>
            <person name="Binder M."/>
            <person name="Bloem J."/>
            <person name="Labutti K."/>
            <person name="Salamov A."/>
            <person name="Andreopoulos B."/>
            <person name="Baker S."/>
            <person name="Barry K."/>
            <person name="Bills G."/>
            <person name="Bluhm B."/>
            <person name="Cannon C."/>
            <person name="Castanera R."/>
            <person name="Culley D."/>
            <person name="Daum C."/>
            <person name="Ezra D."/>
            <person name="Gonzalez J."/>
            <person name="Henrissat B."/>
            <person name="Kuo A."/>
            <person name="Liang C."/>
            <person name="Lipzen A."/>
            <person name="Lutzoni F."/>
            <person name="Magnuson J."/>
            <person name="Mondo S."/>
            <person name="Nolan M."/>
            <person name="Ohm R."/>
            <person name="Pangilinan J."/>
            <person name="Park H.-J."/>
            <person name="Ramirez L."/>
            <person name="Alfaro M."/>
            <person name="Sun H."/>
            <person name="Tritt A."/>
            <person name="Yoshinaga Y."/>
            <person name="Zwiers L.-H."/>
            <person name="Turgeon B."/>
            <person name="Goodwin S."/>
            <person name="Spatafora J."/>
            <person name="Crous P."/>
            <person name="Grigoriev I."/>
        </authorList>
    </citation>
    <scope>NUCLEOTIDE SEQUENCE</scope>
    <source>
        <strain evidence="2">CBS 122681</strain>
    </source>
</reference>
<dbReference type="AlphaFoldDB" id="A0A6A6STK9"/>
<evidence type="ECO:0000256" key="1">
    <source>
        <dbReference type="SAM" id="MobiDB-lite"/>
    </source>
</evidence>